<dbReference type="AlphaFoldDB" id="A0A370THW8"/>
<dbReference type="PANTHER" id="PTHR33048:SF96">
    <property type="entry name" value="INTEGRAL MEMBRANE PROTEIN"/>
    <property type="match status" value="1"/>
</dbReference>
<dbReference type="Pfam" id="PF20684">
    <property type="entry name" value="Fung_rhodopsin"/>
    <property type="match status" value="1"/>
</dbReference>
<accession>A0A370THW8</accession>
<gene>
    <name evidence="8" type="ORF">BP5553_07908</name>
</gene>
<dbReference type="GO" id="GO:0016020">
    <property type="term" value="C:membrane"/>
    <property type="evidence" value="ECO:0007669"/>
    <property type="project" value="UniProtKB-SubCell"/>
</dbReference>
<dbReference type="EMBL" id="NPIC01000007">
    <property type="protein sequence ID" value="RDL34780.1"/>
    <property type="molecule type" value="Genomic_DNA"/>
</dbReference>
<evidence type="ECO:0000256" key="3">
    <source>
        <dbReference type="ARBA" id="ARBA00022989"/>
    </source>
</evidence>
<name>A0A370THW8_9HELO</name>
<dbReference type="RefSeq" id="XP_031867762.1">
    <property type="nucleotide sequence ID" value="XM_032016531.1"/>
</dbReference>
<evidence type="ECO:0000259" key="7">
    <source>
        <dbReference type="Pfam" id="PF20684"/>
    </source>
</evidence>
<reference evidence="8 9" key="1">
    <citation type="journal article" date="2018" name="IMA Fungus">
        <title>IMA Genome-F 9: Draft genome sequence of Annulohypoxylon stygium, Aspergillus mulundensis, Berkeleyomyces basicola (syn. Thielaviopsis basicola), Ceratocystis smalleyi, two Cercospora beticola strains, Coleophoma cylindrospora, Fusarium fracticaudum, Phialophora cf. hyalina, and Morchella septimelata.</title>
        <authorList>
            <person name="Wingfield B.D."/>
            <person name="Bills G.F."/>
            <person name="Dong Y."/>
            <person name="Huang W."/>
            <person name="Nel W.J."/>
            <person name="Swalarsk-Parry B.S."/>
            <person name="Vaghefi N."/>
            <person name="Wilken P.M."/>
            <person name="An Z."/>
            <person name="de Beer Z.W."/>
            <person name="De Vos L."/>
            <person name="Chen L."/>
            <person name="Duong T.A."/>
            <person name="Gao Y."/>
            <person name="Hammerbacher A."/>
            <person name="Kikkert J.R."/>
            <person name="Li Y."/>
            <person name="Li H."/>
            <person name="Li K."/>
            <person name="Li Q."/>
            <person name="Liu X."/>
            <person name="Ma X."/>
            <person name="Naidoo K."/>
            <person name="Pethybridge S.J."/>
            <person name="Sun J."/>
            <person name="Steenkamp E.T."/>
            <person name="van der Nest M.A."/>
            <person name="van Wyk S."/>
            <person name="Wingfield M.J."/>
            <person name="Xiong C."/>
            <person name="Yue Q."/>
            <person name="Zhang X."/>
        </authorList>
    </citation>
    <scope>NUCLEOTIDE SEQUENCE [LARGE SCALE GENOMIC DNA]</scope>
    <source>
        <strain evidence="8 9">BP 5553</strain>
    </source>
</reference>
<evidence type="ECO:0000313" key="8">
    <source>
        <dbReference type="EMBL" id="RDL34780.1"/>
    </source>
</evidence>
<dbReference type="OrthoDB" id="3923077at2759"/>
<keyword evidence="2 6" id="KW-0812">Transmembrane</keyword>
<evidence type="ECO:0000313" key="9">
    <source>
        <dbReference type="Proteomes" id="UP000254866"/>
    </source>
</evidence>
<keyword evidence="9" id="KW-1185">Reference proteome</keyword>
<feature type="transmembrane region" description="Helical" evidence="6">
    <location>
        <begin position="43"/>
        <end position="66"/>
    </location>
</feature>
<dbReference type="Proteomes" id="UP000254866">
    <property type="component" value="Unassembled WGS sequence"/>
</dbReference>
<dbReference type="GeneID" id="43600757"/>
<evidence type="ECO:0000256" key="2">
    <source>
        <dbReference type="ARBA" id="ARBA00022692"/>
    </source>
</evidence>
<keyword evidence="4 6" id="KW-0472">Membrane</keyword>
<dbReference type="PANTHER" id="PTHR33048">
    <property type="entry name" value="PTH11-LIKE INTEGRAL MEMBRANE PROTEIN (AFU_ORTHOLOGUE AFUA_5G11245)"/>
    <property type="match status" value="1"/>
</dbReference>
<keyword evidence="3 6" id="KW-1133">Transmembrane helix</keyword>
<protein>
    <recommendedName>
        <fullName evidence="7">Rhodopsin domain-containing protein</fullName>
    </recommendedName>
</protein>
<evidence type="ECO:0000256" key="6">
    <source>
        <dbReference type="SAM" id="Phobius"/>
    </source>
</evidence>
<feature type="transmembrane region" description="Helical" evidence="6">
    <location>
        <begin position="172"/>
        <end position="193"/>
    </location>
</feature>
<dbReference type="InterPro" id="IPR049326">
    <property type="entry name" value="Rhodopsin_dom_fungi"/>
</dbReference>
<feature type="transmembrane region" description="Helical" evidence="6">
    <location>
        <begin position="86"/>
        <end position="109"/>
    </location>
</feature>
<dbReference type="InterPro" id="IPR052337">
    <property type="entry name" value="SAT4-like"/>
</dbReference>
<proteinExistence type="inferred from homology"/>
<organism evidence="8 9">
    <name type="scientific">Venustampulla echinocandica</name>
    <dbReference type="NCBI Taxonomy" id="2656787"/>
    <lineage>
        <taxon>Eukaryota</taxon>
        <taxon>Fungi</taxon>
        <taxon>Dikarya</taxon>
        <taxon>Ascomycota</taxon>
        <taxon>Pezizomycotina</taxon>
        <taxon>Leotiomycetes</taxon>
        <taxon>Helotiales</taxon>
        <taxon>Pleuroascaceae</taxon>
        <taxon>Venustampulla</taxon>
    </lineage>
</organism>
<feature type="transmembrane region" description="Helical" evidence="6">
    <location>
        <begin position="12"/>
        <end position="31"/>
    </location>
</feature>
<feature type="transmembrane region" description="Helical" evidence="6">
    <location>
        <begin position="121"/>
        <end position="142"/>
    </location>
</feature>
<feature type="domain" description="Rhodopsin" evidence="7">
    <location>
        <begin position="27"/>
        <end position="214"/>
    </location>
</feature>
<comment type="caution">
    <text evidence="8">The sequence shown here is derived from an EMBL/GenBank/DDBJ whole genome shotgun (WGS) entry which is preliminary data.</text>
</comment>
<evidence type="ECO:0000256" key="4">
    <source>
        <dbReference type="ARBA" id="ARBA00023136"/>
    </source>
</evidence>
<comment type="subcellular location">
    <subcellularLocation>
        <location evidence="1">Membrane</location>
        <topology evidence="1">Multi-pass membrane protein</topology>
    </subcellularLocation>
</comment>
<sequence length="215" mass="23666">MNDDNRGSMVSVSAIVFTALSIFTMLLRGYVRAYMLRSFGFDDWVMLLTVVLFVIYSVFALLGVQAGIGRPISSLTLEAASTALKNWWFCTLFYSLSSTALKVAIGSFLLRVTKVEVQVYILWAAMALSVAFGTSFFFFYLFRCSPFAAFWDTTGAVGGTCIPTVYLTNMTYAHAAILCVVDCTFAIIPSFIVRGLQINRRSKAVVCFILTLGAA</sequence>
<evidence type="ECO:0000256" key="1">
    <source>
        <dbReference type="ARBA" id="ARBA00004141"/>
    </source>
</evidence>
<dbReference type="STRING" id="2656787.A0A370THW8"/>
<evidence type="ECO:0000256" key="5">
    <source>
        <dbReference type="ARBA" id="ARBA00038359"/>
    </source>
</evidence>
<comment type="similarity">
    <text evidence="5">Belongs to the SAT4 family.</text>
</comment>